<dbReference type="InterPro" id="IPR000944">
    <property type="entry name" value="Tscrpt_reg_Rrf2"/>
</dbReference>
<dbReference type="PANTHER" id="PTHR33221:SF4">
    <property type="entry name" value="HTH-TYPE TRANSCRIPTIONAL REPRESSOR NSRR"/>
    <property type="match status" value="1"/>
</dbReference>
<dbReference type="STRING" id="1336235.GCA_000518785_02756"/>
<gene>
    <name evidence="3" type="ORF">RHIZ70_4167</name>
</gene>
<dbReference type="InterPro" id="IPR036390">
    <property type="entry name" value="WH_DNA-bd_sf"/>
</dbReference>
<accession>A0A376AKZ3</accession>
<keyword evidence="1" id="KW-0238">DNA-binding</keyword>
<evidence type="ECO:0000313" key="3">
    <source>
        <dbReference type="EMBL" id="SSC68459.1"/>
    </source>
</evidence>
<dbReference type="EMBL" id="UEYP01000007">
    <property type="protein sequence ID" value="SSC68459.1"/>
    <property type="molecule type" value="Genomic_DNA"/>
</dbReference>
<dbReference type="PROSITE" id="PS51197">
    <property type="entry name" value="HTH_RRF2_2"/>
    <property type="match status" value="1"/>
</dbReference>
<proteinExistence type="predicted"/>
<reference evidence="4" key="1">
    <citation type="submission" date="2018-07" db="EMBL/GenBank/DDBJ databases">
        <authorList>
            <person name="Peiro R."/>
            <person name="Begona"/>
            <person name="Cbmso G."/>
            <person name="Lopez M."/>
            <person name="Gonzalez S."/>
        </authorList>
    </citation>
    <scope>NUCLEOTIDE SEQUENCE [LARGE SCALE GENOMIC DNA]</scope>
</reference>
<dbReference type="RefSeq" id="WP_115671072.1">
    <property type="nucleotide sequence ID" value="NZ_UEYP01000007.1"/>
</dbReference>
<dbReference type="OrthoDB" id="9802344at2"/>
<evidence type="ECO:0008006" key="5">
    <source>
        <dbReference type="Google" id="ProtNLM"/>
    </source>
</evidence>
<dbReference type="Gene3D" id="1.10.10.10">
    <property type="entry name" value="Winged helix-like DNA-binding domain superfamily/Winged helix DNA-binding domain"/>
    <property type="match status" value="1"/>
</dbReference>
<dbReference type="PANTHER" id="PTHR33221">
    <property type="entry name" value="WINGED HELIX-TURN-HELIX TRANSCRIPTIONAL REGULATOR, RRF2 FAMILY"/>
    <property type="match status" value="1"/>
</dbReference>
<dbReference type="Pfam" id="PF02082">
    <property type="entry name" value="Rrf2"/>
    <property type="match status" value="1"/>
</dbReference>
<evidence type="ECO:0000313" key="4">
    <source>
        <dbReference type="Proteomes" id="UP000254764"/>
    </source>
</evidence>
<dbReference type="Proteomes" id="UP000254764">
    <property type="component" value="Unassembled WGS sequence"/>
</dbReference>
<dbReference type="GO" id="GO:0005829">
    <property type="term" value="C:cytosol"/>
    <property type="evidence" value="ECO:0007669"/>
    <property type="project" value="TreeGrafter"/>
</dbReference>
<keyword evidence="4" id="KW-1185">Reference proteome</keyword>
<dbReference type="SUPFAM" id="SSF46785">
    <property type="entry name" value="Winged helix' DNA-binding domain"/>
    <property type="match status" value="1"/>
</dbReference>
<evidence type="ECO:0000256" key="2">
    <source>
        <dbReference type="SAM" id="MobiDB-lite"/>
    </source>
</evidence>
<dbReference type="InterPro" id="IPR036388">
    <property type="entry name" value="WH-like_DNA-bd_sf"/>
</dbReference>
<feature type="region of interest" description="Disordered" evidence="2">
    <location>
        <begin position="145"/>
        <end position="173"/>
    </location>
</feature>
<protein>
    <recommendedName>
        <fullName evidence="5">Rrf2 family transcriptional regulator</fullName>
    </recommendedName>
</protein>
<dbReference type="GO" id="GO:0003677">
    <property type="term" value="F:DNA binding"/>
    <property type="evidence" value="ECO:0007669"/>
    <property type="project" value="UniProtKB-KW"/>
</dbReference>
<dbReference type="AlphaFoldDB" id="A0A376AKZ3"/>
<evidence type="ECO:0000256" key="1">
    <source>
        <dbReference type="ARBA" id="ARBA00023125"/>
    </source>
</evidence>
<sequence>MRLTSFSDYALRMLMFAASSGETSFTIEAASRAFGVSKTHLNKVASTLTRGGFLKALRGRSGGLLLARPAETIRIGDVVRLTEPDFAVVECFATGNQCVLTRTCKLSGMLGDAIGAFLSALDRYTLADIALEPAAFAAFLPDAPPRPRRPYRRRAETVSSVGDTTPAAPRTLP</sequence>
<dbReference type="NCBIfam" id="TIGR00738">
    <property type="entry name" value="rrf2_super"/>
    <property type="match status" value="1"/>
</dbReference>
<organism evidence="3 4">
    <name type="scientific">Ciceribacter selenitireducens ATCC BAA-1503</name>
    <dbReference type="NCBI Taxonomy" id="1336235"/>
    <lineage>
        <taxon>Bacteria</taxon>
        <taxon>Pseudomonadati</taxon>
        <taxon>Pseudomonadota</taxon>
        <taxon>Alphaproteobacteria</taxon>
        <taxon>Hyphomicrobiales</taxon>
        <taxon>Rhizobiaceae</taxon>
        <taxon>Ciceribacter</taxon>
    </lineage>
</organism>
<name>A0A376AKZ3_9HYPH</name>
<dbReference type="GO" id="GO:0003700">
    <property type="term" value="F:DNA-binding transcription factor activity"/>
    <property type="evidence" value="ECO:0007669"/>
    <property type="project" value="TreeGrafter"/>
</dbReference>